<dbReference type="AlphaFoldDB" id="A0A7J3M3I8"/>
<accession>A0A7J3M3I8</accession>
<evidence type="ECO:0000256" key="1">
    <source>
        <dbReference type="ARBA" id="ARBA00009919"/>
    </source>
</evidence>
<comment type="similarity">
    <text evidence="1">Belongs to the HesA/MoeB/ThiF family.</text>
</comment>
<evidence type="ECO:0000259" key="2">
    <source>
        <dbReference type="Pfam" id="PF00899"/>
    </source>
</evidence>
<dbReference type="FunFam" id="3.40.50.720:FF:000080">
    <property type="entry name" value="Thiazole biosynthesis adenylyltransferase ThiF"/>
    <property type="match status" value="1"/>
</dbReference>
<dbReference type="InterPro" id="IPR000594">
    <property type="entry name" value="ThiF_NAD_FAD-bd"/>
</dbReference>
<dbReference type="GO" id="GO:0016779">
    <property type="term" value="F:nucleotidyltransferase activity"/>
    <property type="evidence" value="ECO:0007669"/>
    <property type="project" value="TreeGrafter"/>
</dbReference>
<dbReference type="InterPro" id="IPR045886">
    <property type="entry name" value="ThiF/MoeB/HesA"/>
</dbReference>
<dbReference type="Pfam" id="PF00899">
    <property type="entry name" value="ThiF"/>
    <property type="match status" value="1"/>
</dbReference>
<dbReference type="Gene3D" id="3.40.50.720">
    <property type="entry name" value="NAD(P)-binding Rossmann-like Domain"/>
    <property type="match status" value="1"/>
</dbReference>
<protein>
    <submittedName>
        <fullName evidence="3">HesA/MoeB/ThiF family protein</fullName>
    </submittedName>
</protein>
<sequence>MTFDLERYSRQIEILGVKGQEKLLSSSVLIVGAGGLGSAVIQYLAAAGVGRLGIVDGDVVEKSNLQRQTIHAGNIGVNKAESACAFVEKLNPDVAVDVYPYQLTPKNVERIIKPYDVVVGCLDNFRVRFIINDASILFGKPFVHSAVYAFEGELSTFFGKPCYRCYLPRAQQPSRPPIISATPGVFGCMQAMEVIKLLTGYGEIAKGKIIRFDLSTMEFFEISLQGRKDCPVCSGKLKGIYEENYEGDCSIVRFE</sequence>
<dbReference type="GO" id="GO:0004792">
    <property type="term" value="F:thiosulfate-cyanide sulfurtransferase activity"/>
    <property type="evidence" value="ECO:0007669"/>
    <property type="project" value="TreeGrafter"/>
</dbReference>
<dbReference type="EMBL" id="DSYZ01000081">
    <property type="protein sequence ID" value="HGT82824.1"/>
    <property type="molecule type" value="Genomic_DNA"/>
</dbReference>
<dbReference type="PANTHER" id="PTHR10953:SF102">
    <property type="entry name" value="ADENYLYLTRANSFERASE AND SULFURTRANSFERASE MOCS3"/>
    <property type="match status" value="1"/>
</dbReference>
<dbReference type="CDD" id="cd00757">
    <property type="entry name" value="ThiF_MoeB_HesA_family"/>
    <property type="match status" value="1"/>
</dbReference>
<dbReference type="InterPro" id="IPR035985">
    <property type="entry name" value="Ubiquitin-activating_enz"/>
</dbReference>
<dbReference type="GO" id="GO:0005737">
    <property type="term" value="C:cytoplasm"/>
    <property type="evidence" value="ECO:0007669"/>
    <property type="project" value="TreeGrafter"/>
</dbReference>
<dbReference type="SUPFAM" id="SSF69572">
    <property type="entry name" value="Activating enzymes of the ubiquitin-like proteins"/>
    <property type="match status" value="1"/>
</dbReference>
<comment type="caution">
    <text evidence="3">The sequence shown here is derived from an EMBL/GenBank/DDBJ whole genome shotgun (WGS) entry which is preliminary data.</text>
</comment>
<feature type="domain" description="THIF-type NAD/FAD binding fold" evidence="2">
    <location>
        <begin position="8"/>
        <end position="231"/>
    </location>
</feature>
<reference evidence="3" key="1">
    <citation type="journal article" date="2020" name="mSystems">
        <title>Genome- and Community-Level Interaction Insights into Carbon Utilization and Element Cycling Functions of Hydrothermarchaeota in Hydrothermal Sediment.</title>
        <authorList>
            <person name="Zhou Z."/>
            <person name="Liu Y."/>
            <person name="Xu W."/>
            <person name="Pan J."/>
            <person name="Luo Z.H."/>
            <person name="Li M."/>
        </authorList>
    </citation>
    <scope>NUCLEOTIDE SEQUENCE [LARGE SCALE GENOMIC DNA]</scope>
    <source>
        <strain evidence="3">SpSt-587</strain>
    </source>
</reference>
<evidence type="ECO:0000313" key="3">
    <source>
        <dbReference type="EMBL" id="HGT82824.1"/>
    </source>
</evidence>
<name>A0A7J3M3I8_ARCFL</name>
<organism evidence="3">
    <name type="scientific">Archaeoglobus fulgidus</name>
    <dbReference type="NCBI Taxonomy" id="2234"/>
    <lineage>
        <taxon>Archaea</taxon>
        <taxon>Methanobacteriati</taxon>
        <taxon>Methanobacteriota</taxon>
        <taxon>Archaeoglobi</taxon>
        <taxon>Archaeoglobales</taxon>
        <taxon>Archaeoglobaceae</taxon>
        <taxon>Archaeoglobus</taxon>
    </lineage>
</organism>
<dbReference type="GO" id="GO:0008641">
    <property type="term" value="F:ubiquitin-like modifier activating enzyme activity"/>
    <property type="evidence" value="ECO:0007669"/>
    <property type="project" value="InterPro"/>
</dbReference>
<dbReference type="PANTHER" id="PTHR10953">
    <property type="entry name" value="UBIQUITIN-ACTIVATING ENZYME E1"/>
    <property type="match status" value="1"/>
</dbReference>
<gene>
    <name evidence="3" type="ORF">ENT52_03760</name>
</gene>
<proteinExistence type="inferred from homology"/>